<dbReference type="InterPro" id="IPR039124">
    <property type="entry name" value="PRA1-like"/>
</dbReference>
<dbReference type="PANTHER" id="PTHR39399">
    <property type="entry name" value="PROTEIN ZPS1"/>
    <property type="match status" value="1"/>
</dbReference>
<feature type="domain" description="Putative peptidase" evidence="3">
    <location>
        <begin position="20"/>
        <end position="254"/>
    </location>
</feature>
<feature type="compositionally biased region" description="Basic and acidic residues" evidence="1">
    <location>
        <begin position="295"/>
        <end position="306"/>
    </location>
</feature>
<feature type="compositionally biased region" description="Low complexity" evidence="1">
    <location>
        <begin position="272"/>
        <end position="294"/>
    </location>
</feature>
<proteinExistence type="predicted"/>
<comment type="caution">
    <text evidence="4">The sequence shown here is derived from an EMBL/GenBank/DDBJ whole genome shotgun (WGS) entry which is preliminary data.</text>
</comment>
<sequence>MKGTIPTFLLALLSGSPASAGPVQRRQETVTQTVTASAPPAPTPWSWNAGGSQAWPIHESCNATERALLKKGLDDAATLAAHAKDHVLRFGNSSDLFRKYFGTAPSAEVVGWYDKIANGDRSRFKFRCDDVDGNCVLPGWGGHWRGENATEETVICPLSYTTRKPLEGMCGYGYTVAQGALSFYFGSDLIHRLLHMPSVGEGAAEHFADSYAECLELARAEPAEAVRNSHTLQYFALDAYAFDIAVPGEGCAGKPAKKEEEGKEDGHGGHGSAAPSPTATTSSEPSTTSAAAAECHTHSGGEVHCA</sequence>
<keyword evidence="2" id="KW-0732">Signal</keyword>
<dbReference type="Gene3D" id="3.40.390.10">
    <property type="entry name" value="Collagenase (Catalytic Domain)"/>
    <property type="match status" value="1"/>
</dbReference>
<dbReference type="SUPFAM" id="SSF55486">
    <property type="entry name" value="Metalloproteases ('zincins'), catalytic domain"/>
    <property type="match status" value="1"/>
</dbReference>
<feature type="region of interest" description="Disordered" evidence="1">
    <location>
        <begin position="253"/>
        <end position="306"/>
    </location>
</feature>
<evidence type="ECO:0000313" key="5">
    <source>
        <dbReference type="Proteomes" id="UP001446871"/>
    </source>
</evidence>
<dbReference type="InterPro" id="IPR024079">
    <property type="entry name" value="MetalloPept_cat_dom_sf"/>
</dbReference>
<evidence type="ECO:0000259" key="3">
    <source>
        <dbReference type="Pfam" id="PF13933"/>
    </source>
</evidence>
<dbReference type="CDD" id="cd11307">
    <property type="entry name" value="M35_Asp_f2_like"/>
    <property type="match status" value="1"/>
</dbReference>
<protein>
    <submittedName>
        <fullName evidence="4">Zincin</fullName>
    </submittedName>
</protein>
<name>A0ABR1W090_9PEZI</name>
<feature type="compositionally biased region" description="Basic and acidic residues" evidence="1">
    <location>
        <begin position="256"/>
        <end position="268"/>
    </location>
</feature>
<dbReference type="EMBL" id="JAQQWM010000002">
    <property type="protein sequence ID" value="KAK8076914.1"/>
    <property type="molecule type" value="Genomic_DNA"/>
</dbReference>
<feature type="signal peptide" evidence="2">
    <location>
        <begin position="1"/>
        <end position="20"/>
    </location>
</feature>
<reference evidence="4 5" key="1">
    <citation type="submission" date="2023-01" db="EMBL/GenBank/DDBJ databases">
        <title>Analysis of 21 Apiospora genomes using comparative genomics revels a genus with tremendous synthesis potential of carbohydrate active enzymes and secondary metabolites.</title>
        <authorList>
            <person name="Sorensen T."/>
        </authorList>
    </citation>
    <scope>NUCLEOTIDE SEQUENCE [LARGE SCALE GENOMIC DNA]</scope>
    <source>
        <strain evidence="4 5">CBS 83171</strain>
    </source>
</reference>
<dbReference type="PANTHER" id="PTHR39399:SF1">
    <property type="entry name" value="PROTEIN ZPS1"/>
    <property type="match status" value="1"/>
</dbReference>
<evidence type="ECO:0000256" key="2">
    <source>
        <dbReference type="SAM" id="SignalP"/>
    </source>
</evidence>
<dbReference type="Proteomes" id="UP001446871">
    <property type="component" value="Unassembled WGS sequence"/>
</dbReference>
<accession>A0ABR1W090</accession>
<keyword evidence="5" id="KW-1185">Reference proteome</keyword>
<organism evidence="4 5">
    <name type="scientific">Apiospora saccharicola</name>
    <dbReference type="NCBI Taxonomy" id="335842"/>
    <lineage>
        <taxon>Eukaryota</taxon>
        <taxon>Fungi</taxon>
        <taxon>Dikarya</taxon>
        <taxon>Ascomycota</taxon>
        <taxon>Pezizomycotina</taxon>
        <taxon>Sordariomycetes</taxon>
        <taxon>Xylariomycetidae</taxon>
        <taxon>Amphisphaeriales</taxon>
        <taxon>Apiosporaceae</taxon>
        <taxon>Apiospora</taxon>
    </lineage>
</organism>
<evidence type="ECO:0000256" key="1">
    <source>
        <dbReference type="SAM" id="MobiDB-lite"/>
    </source>
</evidence>
<evidence type="ECO:0000313" key="4">
    <source>
        <dbReference type="EMBL" id="KAK8076914.1"/>
    </source>
</evidence>
<dbReference type="Pfam" id="PF13933">
    <property type="entry name" value="HRXXH"/>
    <property type="match status" value="1"/>
</dbReference>
<gene>
    <name evidence="4" type="ORF">PG996_003084</name>
</gene>
<feature type="chain" id="PRO_5047129897" evidence="2">
    <location>
        <begin position="21"/>
        <end position="306"/>
    </location>
</feature>
<dbReference type="InterPro" id="IPR029482">
    <property type="entry name" value="HRXXH"/>
</dbReference>